<evidence type="ECO:0000256" key="4">
    <source>
        <dbReference type="ARBA" id="ARBA00022989"/>
    </source>
</evidence>
<evidence type="ECO:0000313" key="8">
    <source>
        <dbReference type="EMBL" id="MBZ9779804.1"/>
    </source>
</evidence>
<keyword evidence="3 6" id="KW-0812">Transmembrane</keyword>
<dbReference type="Proteomes" id="UP001199314">
    <property type="component" value="Unassembled WGS sequence"/>
</dbReference>
<accession>A0ABS7XLD9</accession>
<evidence type="ECO:0000313" key="9">
    <source>
        <dbReference type="Proteomes" id="UP001199314"/>
    </source>
</evidence>
<feature type="transmembrane region" description="Helical" evidence="6">
    <location>
        <begin position="69"/>
        <end position="90"/>
    </location>
</feature>
<organism evidence="8 9">
    <name type="scientific">Psychroflexus longus</name>
    <dbReference type="NCBI Taxonomy" id="2873596"/>
    <lineage>
        <taxon>Bacteria</taxon>
        <taxon>Pseudomonadati</taxon>
        <taxon>Bacteroidota</taxon>
        <taxon>Flavobacteriia</taxon>
        <taxon>Flavobacteriales</taxon>
        <taxon>Flavobacteriaceae</taxon>
        <taxon>Psychroflexus</taxon>
    </lineage>
</organism>
<dbReference type="PANTHER" id="PTHR40077">
    <property type="entry name" value="MEMBRANE PROTEIN-RELATED"/>
    <property type="match status" value="1"/>
</dbReference>
<dbReference type="EMBL" id="JAIQZE010000017">
    <property type="protein sequence ID" value="MBZ9779804.1"/>
    <property type="molecule type" value="Genomic_DNA"/>
</dbReference>
<keyword evidence="9" id="KW-1185">Reference proteome</keyword>
<sequence>MSQNDTSIKIFRWVSILEAISFLLLLFIAMPLKYIWDMPEYVRIVGMAHGILFILYLFGGYWMFEKLNWSVKVLFIVFLSSILPFGPFVVERKYLP</sequence>
<feature type="domain" description="DUF3817" evidence="7">
    <location>
        <begin position="9"/>
        <end position="94"/>
    </location>
</feature>
<feature type="transmembrane region" description="Helical" evidence="6">
    <location>
        <begin position="12"/>
        <end position="32"/>
    </location>
</feature>
<comment type="subcellular location">
    <subcellularLocation>
        <location evidence="1">Cell membrane</location>
        <topology evidence="1">Multi-pass membrane protein</topology>
    </subcellularLocation>
</comment>
<dbReference type="PANTHER" id="PTHR40077:SF1">
    <property type="entry name" value="MEMBRANE PROTEIN"/>
    <property type="match status" value="1"/>
</dbReference>
<protein>
    <submittedName>
        <fullName evidence="8">DUF3817 domain-containing protein</fullName>
    </submittedName>
</protein>
<dbReference type="NCBIfam" id="TIGR03954">
    <property type="entry name" value="integ_memb_HG"/>
    <property type="match status" value="1"/>
</dbReference>
<comment type="caution">
    <text evidence="8">The sequence shown here is derived from an EMBL/GenBank/DDBJ whole genome shotgun (WGS) entry which is preliminary data.</text>
</comment>
<gene>
    <name evidence="8" type="ORF">LB452_12820</name>
</gene>
<keyword evidence="4 6" id="KW-1133">Transmembrane helix</keyword>
<evidence type="ECO:0000256" key="3">
    <source>
        <dbReference type="ARBA" id="ARBA00022692"/>
    </source>
</evidence>
<evidence type="ECO:0000256" key="1">
    <source>
        <dbReference type="ARBA" id="ARBA00004651"/>
    </source>
</evidence>
<keyword evidence="2" id="KW-1003">Cell membrane</keyword>
<evidence type="ECO:0000259" key="7">
    <source>
        <dbReference type="Pfam" id="PF12823"/>
    </source>
</evidence>
<dbReference type="InterPro" id="IPR023845">
    <property type="entry name" value="DUF3817_TM"/>
</dbReference>
<reference evidence="9" key="1">
    <citation type="submission" date="2023-07" db="EMBL/GenBank/DDBJ databases">
        <title>Novel species isolated from saline lakes on Tibetan Plateau.</title>
        <authorList>
            <person name="Lu H."/>
        </authorList>
    </citation>
    <scope>NUCLEOTIDE SEQUENCE [LARGE SCALE GENOMIC DNA]</scope>
    <source>
        <strain evidence="9">CAK8W</strain>
    </source>
</reference>
<name>A0ABS7XLD9_9FLAO</name>
<evidence type="ECO:0000256" key="5">
    <source>
        <dbReference type="ARBA" id="ARBA00023136"/>
    </source>
</evidence>
<proteinExistence type="predicted"/>
<dbReference type="Pfam" id="PF12823">
    <property type="entry name" value="DUF3817"/>
    <property type="match status" value="1"/>
</dbReference>
<evidence type="ECO:0000256" key="2">
    <source>
        <dbReference type="ARBA" id="ARBA00022475"/>
    </source>
</evidence>
<feature type="transmembrane region" description="Helical" evidence="6">
    <location>
        <begin position="44"/>
        <end position="63"/>
    </location>
</feature>
<keyword evidence="5 6" id="KW-0472">Membrane</keyword>
<evidence type="ECO:0000256" key="6">
    <source>
        <dbReference type="SAM" id="Phobius"/>
    </source>
</evidence>
<dbReference type="RefSeq" id="WP_224462135.1">
    <property type="nucleotide sequence ID" value="NZ_JAIQZE010000017.1"/>
</dbReference>